<feature type="compositionally biased region" description="Pro residues" evidence="1">
    <location>
        <begin position="101"/>
        <end position="110"/>
    </location>
</feature>
<accession>W9XH34</accession>
<feature type="compositionally biased region" description="Acidic residues" evidence="1">
    <location>
        <begin position="258"/>
        <end position="283"/>
    </location>
</feature>
<comment type="caution">
    <text evidence="2">The sequence shown here is derived from an EMBL/GenBank/DDBJ whole genome shotgun (WGS) entry which is preliminary data.</text>
</comment>
<dbReference type="AlphaFoldDB" id="W9XH34"/>
<proteinExistence type="predicted"/>
<organism evidence="2 3">
    <name type="scientific">Cladophialophora psammophila CBS 110553</name>
    <dbReference type="NCBI Taxonomy" id="1182543"/>
    <lineage>
        <taxon>Eukaryota</taxon>
        <taxon>Fungi</taxon>
        <taxon>Dikarya</taxon>
        <taxon>Ascomycota</taxon>
        <taxon>Pezizomycotina</taxon>
        <taxon>Eurotiomycetes</taxon>
        <taxon>Chaetothyriomycetidae</taxon>
        <taxon>Chaetothyriales</taxon>
        <taxon>Herpotrichiellaceae</taxon>
        <taxon>Cladophialophora</taxon>
    </lineage>
</organism>
<dbReference type="eggNOG" id="ENOG502T15E">
    <property type="taxonomic scope" value="Eukaryota"/>
</dbReference>
<evidence type="ECO:0000313" key="2">
    <source>
        <dbReference type="EMBL" id="EXJ69669.1"/>
    </source>
</evidence>
<sequence>MPARNRPAKRVLNRWSDDLDKGVLLCVQYACAEAGLKIPWSRVAALMGPTFTEGSIVQHLAKLRNLMAQHGIPVPPAVKRGMVTKEPSKIYGSAGNKVVEPIPPMFPGSPTPKQEDEGEDKSSLYGKPKRAKKEATKAATPAKKDSTASKGKGKAKGKGRRRNAKDEDDDNEPIPELYDSDDEYPPPRKRRNNTRSKKTDATREEVTTVLEEAISPAFEDTKVDGNIAVKVEEEEELGGPARRTRGIKRDYSIMAAPSDDEAEVDDEAEAEEEAPEAPEYINDDVEADFGGTADDDMDEASSEVSTVVLDRGQQAVADVPYGQIIPTMEGLPTTSTFGHFNPPNHIGVGIINNNSYSAPQLGYSGAAIMGTMPQAYPQFPSMSMYGSSTDSSRNNSICPDMMYSTLPSMSDDEFLTAHTGFGHANTGDVISEEDMMNTTANADIFWGNGDYEVDDV</sequence>
<evidence type="ECO:0000256" key="1">
    <source>
        <dbReference type="SAM" id="MobiDB-lite"/>
    </source>
</evidence>
<dbReference type="GeneID" id="19191448"/>
<keyword evidence="3" id="KW-1185">Reference proteome</keyword>
<protein>
    <recommendedName>
        <fullName evidence="4">Myb-like domain-containing protein</fullName>
    </recommendedName>
</protein>
<name>W9XH34_9EURO</name>
<dbReference type="RefSeq" id="XP_007745521.1">
    <property type="nucleotide sequence ID" value="XM_007747331.1"/>
</dbReference>
<reference evidence="2 3" key="1">
    <citation type="submission" date="2013-03" db="EMBL/GenBank/DDBJ databases">
        <title>The Genome Sequence of Cladophialophora psammophila CBS 110553.</title>
        <authorList>
            <consortium name="The Broad Institute Genomics Platform"/>
            <person name="Cuomo C."/>
            <person name="de Hoog S."/>
            <person name="Gorbushina A."/>
            <person name="Walker B."/>
            <person name="Young S.K."/>
            <person name="Zeng Q."/>
            <person name="Gargeya S."/>
            <person name="Fitzgerald M."/>
            <person name="Haas B."/>
            <person name="Abouelleil A."/>
            <person name="Allen A.W."/>
            <person name="Alvarado L."/>
            <person name="Arachchi H.M."/>
            <person name="Berlin A.M."/>
            <person name="Chapman S.B."/>
            <person name="Gainer-Dewar J."/>
            <person name="Goldberg J."/>
            <person name="Griggs A."/>
            <person name="Gujja S."/>
            <person name="Hansen M."/>
            <person name="Howarth C."/>
            <person name="Imamovic A."/>
            <person name="Ireland A."/>
            <person name="Larimer J."/>
            <person name="McCowan C."/>
            <person name="Murphy C."/>
            <person name="Pearson M."/>
            <person name="Poon T.W."/>
            <person name="Priest M."/>
            <person name="Roberts A."/>
            <person name="Saif S."/>
            <person name="Shea T."/>
            <person name="Sisk P."/>
            <person name="Sykes S."/>
            <person name="Wortman J."/>
            <person name="Nusbaum C."/>
            <person name="Birren B."/>
        </authorList>
    </citation>
    <scope>NUCLEOTIDE SEQUENCE [LARGE SCALE GENOMIC DNA]</scope>
    <source>
        <strain evidence="2 3">CBS 110553</strain>
    </source>
</reference>
<feature type="compositionally biased region" description="Basic and acidic residues" evidence="1">
    <location>
        <begin position="197"/>
        <end position="206"/>
    </location>
</feature>
<dbReference type="HOGENOM" id="CLU_042685_0_0_1"/>
<feature type="compositionally biased region" description="Basic residues" evidence="1">
    <location>
        <begin position="187"/>
        <end position="196"/>
    </location>
</feature>
<feature type="region of interest" description="Disordered" evidence="1">
    <location>
        <begin position="93"/>
        <end position="213"/>
    </location>
</feature>
<feature type="compositionally biased region" description="Basic residues" evidence="1">
    <location>
        <begin position="151"/>
        <end position="163"/>
    </location>
</feature>
<dbReference type="OrthoDB" id="3903267at2759"/>
<evidence type="ECO:0008006" key="4">
    <source>
        <dbReference type="Google" id="ProtNLM"/>
    </source>
</evidence>
<dbReference type="Proteomes" id="UP000019471">
    <property type="component" value="Unassembled WGS sequence"/>
</dbReference>
<feature type="region of interest" description="Disordered" evidence="1">
    <location>
        <begin position="257"/>
        <end position="283"/>
    </location>
</feature>
<evidence type="ECO:0000313" key="3">
    <source>
        <dbReference type="Proteomes" id="UP000019471"/>
    </source>
</evidence>
<feature type="compositionally biased region" description="Acidic residues" evidence="1">
    <location>
        <begin position="166"/>
        <end position="184"/>
    </location>
</feature>
<dbReference type="EMBL" id="AMGX01000010">
    <property type="protein sequence ID" value="EXJ69669.1"/>
    <property type="molecule type" value="Genomic_DNA"/>
</dbReference>
<dbReference type="STRING" id="1182543.W9XH34"/>
<gene>
    <name evidence="2" type="ORF">A1O5_06740</name>
</gene>